<evidence type="ECO:0000259" key="14">
    <source>
        <dbReference type="PROSITE" id="PS51747"/>
    </source>
</evidence>
<accession>B4LG06</accession>
<evidence type="ECO:0000256" key="10">
    <source>
        <dbReference type="ARBA" id="ARBA00052978"/>
    </source>
</evidence>
<dbReference type="KEGG" id="dvi:6622335"/>
<dbReference type="PANTHER" id="PTHR11086:SF18">
    <property type="entry name" value="DEOXYCYTIDYLATE DEAMINASE"/>
    <property type="match status" value="1"/>
</dbReference>
<evidence type="ECO:0000256" key="1">
    <source>
        <dbReference type="ARBA" id="ARBA00001947"/>
    </source>
</evidence>
<name>B4LG06_DROVI</name>
<keyword evidence="4" id="KW-0545">Nucleotide biosynthesis</keyword>
<dbReference type="Pfam" id="PF00383">
    <property type="entry name" value="dCMP_cyt_deam_1"/>
    <property type="match status" value="1"/>
</dbReference>
<sequence length="193" mass="22184">MPKEHKEKCEDAADLTASLAKLHIQKRQDYLHWDDYFMATALLSSRRSKDPSTQVGACIVDKHKRIVAIGYNGFPRDCSDDVFSWSKDNSDPLENKNMYVVHAEANAILNSNSRSLDGTRLYTTLFPCNECTKLIIQSGIREIYYISDKYAEKPIYRASKRMLDAVGIVYQRHVPTQKQIIINFDDTLKEESK</sequence>
<evidence type="ECO:0000256" key="5">
    <source>
        <dbReference type="ARBA" id="ARBA00022801"/>
    </source>
</evidence>
<feature type="binding site" evidence="13">
    <location>
        <position position="131"/>
    </location>
    <ligand>
        <name>Zn(2+)</name>
        <dbReference type="ChEBI" id="CHEBI:29105"/>
        <note>catalytic</note>
    </ligand>
</feature>
<evidence type="ECO:0000256" key="9">
    <source>
        <dbReference type="ARBA" id="ARBA00041763"/>
    </source>
</evidence>
<dbReference type="InParanoid" id="B4LG06"/>
<dbReference type="InterPro" id="IPR002125">
    <property type="entry name" value="CMP_dCMP_dom"/>
</dbReference>
<dbReference type="FunCoup" id="B4LG06">
    <property type="interactions" value="725"/>
</dbReference>
<dbReference type="PROSITE" id="PS00903">
    <property type="entry name" value="CYT_DCMP_DEAMINASES_1"/>
    <property type="match status" value="1"/>
</dbReference>
<comment type="similarity">
    <text evidence="2">Belongs to the cytidine and deoxycytidylate deaminase family.</text>
</comment>
<dbReference type="GO" id="GO:0008270">
    <property type="term" value="F:zinc ion binding"/>
    <property type="evidence" value="ECO:0007669"/>
    <property type="project" value="InterPro"/>
</dbReference>
<feature type="active site" description="Proton donor" evidence="12">
    <location>
        <position position="104"/>
    </location>
</feature>
<feature type="binding site" evidence="13">
    <location>
        <position position="128"/>
    </location>
    <ligand>
        <name>Zn(2+)</name>
        <dbReference type="ChEBI" id="CHEBI:29105"/>
        <note>catalytic</note>
    </ligand>
</feature>
<dbReference type="EC" id="3.5.4.12" evidence="8"/>
<dbReference type="Gene3D" id="3.40.140.10">
    <property type="entry name" value="Cytidine Deaminase, domain 2"/>
    <property type="match status" value="1"/>
</dbReference>
<proteinExistence type="inferred from homology"/>
<keyword evidence="6 13" id="KW-0862">Zinc</keyword>
<comment type="cofactor">
    <cofactor evidence="1 13">
        <name>Zn(2+)</name>
        <dbReference type="ChEBI" id="CHEBI:29105"/>
    </cofactor>
</comment>
<dbReference type="SUPFAM" id="SSF53927">
    <property type="entry name" value="Cytidine deaminase-like"/>
    <property type="match status" value="1"/>
</dbReference>
<dbReference type="InterPro" id="IPR016193">
    <property type="entry name" value="Cytidine_deaminase-like"/>
</dbReference>
<keyword evidence="5 15" id="KW-0378">Hydrolase</keyword>
<dbReference type="CDD" id="cd01286">
    <property type="entry name" value="deoxycytidylate_deaminase"/>
    <property type="match status" value="1"/>
</dbReference>
<evidence type="ECO:0000256" key="8">
    <source>
        <dbReference type="ARBA" id="ARBA00038938"/>
    </source>
</evidence>
<dbReference type="STRING" id="7244.B4LG06"/>
<evidence type="ECO:0000256" key="2">
    <source>
        <dbReference type="ARBA" id="ARBA00006576"/>
    </source>
</evidence>
<dbReference type="EMBL" id="CH940647">
    <property type="protein sequence ID" value="EDW70405.1"/>
    <property type="molecule type" value="Genomic_DNA"/>
</dbReference>
<comment type="catalytic activity">
    <reaction evidence="10">
        <text>dCMP + H2O + H(+) = dUMP + NH4(+)</text>
        <dbReference type="Rhea" id="RHEA:22924"/>
        <dbReference type="ChEBI" id="CHEBI:15377"/>
        <dbReference type="ChEBI" id="CHEBI:15378"/>
        <dbReference type="ChEBI" id="CHEBI:28938"/>
        <dbReference type="ChEBI" id="CHEBI:57566"/>
        <dbReference type="ChEBI" id="CHEBI:246422"/>
        <dbReference type="EC" id="3.5.4.12"/>
    </reaction>
</comment>
<dbReference type="GO" id="GO:0005737">
    <property type="term" value="C:cytoplasm"/>
    <property type="evidence" value="ECO:0007669"/>
    <property type="project" value="TreeGrafter"/>
</dbReference>
<dbReference type="PhylomeDB" id="B4LG06"/>
<reference evidence="15 16" key="1">
    <citation type="journal article" date="2007" name="Nature">
        <title>Evolution of genes and genomes on the Drosophila phylogeny.</title>
        <authorList>
            <consortium name="Drosophila 12 Genomes Consortium"/>
            <person name="Clark A.G."/>
            <person name="Eisen M.B."/>
            <person name="Smith D.R."/>
            <person name="Bergman C.M."/>
            <person name="Oliver B."/>
            <person name="Markow T.A."/>
            <person name="Kaufman T.C."/>
            <person name="Kellis M."/>
            <person name="Gelbart W."/>
            <person name="Iyer V.N."/>
            <person name="Pollard D.A."/>
            <person name="Sackton T.B."/>
            <person name="Larracuente A.M."/>
            <person name="Singh N.D."/>
            <person name="Abad J.P."/>
            <person name="Abt D.N."/>
            <person name="Adryan B."/>
            <person name="Aguade M."/>
            <person name="Akashi H."/>
            <person name="Anderson W.W."/>
            <person name="Aquadro C.F."/>
            <person name="Ardell D.H."/>
            <person name="Arguello R."/>
            <person name="Artieri C.G."/>
            <person name="Barbash D.A."/>
            <person name="Barker D."/>
            <person name="Barsanti P."/>
            <person name="Batterham P."/>
            <person name="Batzoglou S."/>
            <person name="Begun D."/>
            <person name="Bhutkar A."/>
            <person name="Blanco E."/>
            <person name="Bosak S.A."/>
            <person name="Bradley R.K."/>
            <person name="Brand A.D."/>
            <person name="Brent M.R."/>
            <person name="Brooks A.N."/>
            <person name="Brown R.H."/>
            <person name="Butlin R.K."/>
            <person name="Caggese C."/>
            <person name="Calvi B.R."/>
            <person name="Bernardo de Carvalho A."/>
            <person name="Caspi A."/>
            <person name="Castrezana S."/>
            <person name="Celniker S.E."/>
            <person name="Chang J.L."/>
            <person name="Chapple C."/>
            <person name="Chatterji S."/>
            <person name="Chinwalla A."/>
            <person name="Civetta A."/>
            <person name="Clifton S.W."/>
            <person name="Comeron J.M."/>
            <person name="Costello J.C."/>
            <person name="Coyne J.A."/>
            <person name="Daub J."/>
            <person name="David R.G."/>
            <person name="Delcher A.L."/>
            <person name="Delehaunty K."/>
            <person name="Do C.B."/>
            <person name="Ebling H."/>
            <person name="Edwards K."/>
            <person name="Eickbush T."/>
            <person name="Evans J.D."/>
            <person name="Filipski A."/>
            <person name="Findeiss S."/>
            <person name="Freyhult E."/>
            <person name="Fulton L."/>
            <person name="Fulton R."/>
            <person name="Garcia A.C."/>
            <person name="Gardiner A."/>
            <person name="Garfield D.A."/>
            <person name="Garvin B.E."/>
            <person name="Gibson G."/>
            <person name="Gilbert D."/>
            <person name="Gnerre S."/>
            <person name="Godfrey J."/>
            <person name="Good R."/>
            <person name="Gotea V."/>
            <person name="Gravely B."/>
            <person name="Greenberg A.J."/>
            <person name="Griffiths-Jones S."/>
            <person name="Gross S."/>
            <person name="Guigo R."/>
            <person name="Gustafson E.A."/>
            <person name="Haerty W."/>
            <person name="Hahn M.W."/>
            <person name="Halligan D.L."/>
            <person name="Halpern A.L."/>
            <person name="Halter G.M."/>
            <person name="Han M.V."/>
            <person name="Heger A."/>
            <person name="Hillier L."/>
            <person name="Hinrichs A.S."/>
            <person name="Holmes I."/>
            <person name="Hoskins R.A."/>
            <person name="Hubisz M.J."/>
            <person name="Hultmark D."/>
            <person name="Huntley M.A."/>
            <person name="Jaffe D.B."/>
            <person name="Jagadeeshan S."/>
            <person name="Jeck W.R."/>
            <person name="Johnson J."/>
            <person name="Jones C.D."/>
            <person name="Jordan W.C."/>
            <person name="Karpen G.H."/>
            <person name="Kataoka E."/>
            <person name="Keightley P.D."/>
            <person name="Kheradpour P."/>
            <person name="Kirkness E.F."/>
            <person name="Koerich L.B."/>
            <person name="Kristiansen K."/>
            <person name="Kudrna D."/>
            <person name="Kulathinal R.J."/>
            <person name="Kumar S."/>
            <person name="Kwok R."/>
            <person name="Lander E."/>
            <person name="Langley C.H."/>
            <person name="Lapoint R."/>
            <person name="Lazzaro B.P."/>
            <person name="Lee S.J."/>
            <person name="Levesque L."/>
            <person name="Li R."/>
            <person name="Lin C.F."/>
            <person name="Lin M.F."/>
            <person name="Lindblad-Toh K."/>
            <person name="Llopart A."/>
            <person name="Long M."/>
            <person name="Low L."/>
            <person name="Lozovsky E."/>
            <person name="Lu J."/>
            <person name="Luo M."/>
            <person name="Machado C.A."/>
            <person name="Makalowski W."/>
            <person name="Marzo M."/>
            <person name="Matsuda M."/>
            <person name="Matzkin L."/>
            <person name="McAllister B."/>
            <person name="McBride C.S."/>
            <person name="McKernan B."/>
            <person name="McKernan K."/>
            <person name="Mendez-Lago M."/>
            <person name="Minx P."/>
            <person name="Mollenhauer M.U."/>
            <person name="Montooth K."/>
            <person name="Mount S.M."/>
            <person name="Mu X."/>
            <person name="Myers E."/>
            <person name="Negre B."/>
            <person name="Newfeld S."/>
            <person name="Nielsen R."/>
            <person name="Noor M.A."/>
            <person name="O'Grady P."/>
            <person name="Pachter L."/>
            <person name="Papaceit M."/>
            <person name="Parisi M.J."/>
            <person name="Parisi M."/>
            <person name="Parts L."/>
            <person name="Pedersen J.S."/>
            <person name="Pesole G."/>
            <person name="Phillippy A.M."/>
            <person name="Ponting C.P."/>
            <person name="Pop M."/>
            <person name="Porcelli D."/>
            <person name="Powell J.R."/>
            <person name="Prohaska S."/>
            <person name="Pruitt K."/>
            <person name="Puig M."/>
            <person name="Quesneville H."/>
            <person name="Ram K.R."/>
            <person name="Rand D."/>
            <person name="Rasmussen M.D."/>
            <person name="Reed L.K."/>
            <person name="Reenan R."/>
            <person name="Reily A."/>
            <person name="Remington K.A."/>
            <person name="Rieger T.T."/>
            <person name="Ritchie M.G."/>
            <person name="Robin C."/>
            <person name="Rogers Y.H."/>
            <person name="Rohde C."/>
            <person name="Rozas J."/>
            <person name="Rubenfield M.J."/>
            <person name="Ruiz A."/>
            <person name="Russo S."/>
            <person name="Salzberg S.L."/>
            <person name="Sanchez-Gracia A."/>
            <person name="Saranga D.J."/>
            <person name="Sato H."/>
            <person name="Schaeffer S.W."/>
            <person name="Schatz M.C."/>
            <person name="Schlenke T."/>
            <person name="Schwartz R."/>
            <person name="Segarra C."/>
            <person name="Singh R.S."/>
            <person name="Sirot L."/>
            <person name="Sirota M."/>
            <person name="Sisneros N.B."/>
            <person name="Smith C.D."/>
            <person name="Smith T.F."/>
            <person name="Spieth J."/>
            <person name="Stage D.E."/>
            <person name="Stark A."/>
            <person name="Stephan W."/>
            <person name="Strausberg R.L."/>
            <person name="Strempel S."/>
            <person name="Sturgill D."/>
            <person name="Sutton G."/>
            <person name="Sutton G.G."/>
            <person name="Tao W."/>
            <person name="Teichmann S."/>
            <person name="Tobari Y.N."/>
            <person name="Tomimura Y."/>
            <person name="Tsolas J.M."/>
            <person name="Valente V.L."/>
            <person name="Venter E."/>
            <person name="Venter J.C."/>
            <person name="Vicario S."/>
            <person name="Vieira F.G."/>
            <person name="Vilella A.J."/>
            <person name="Villasante A."/>
            <person name="Walenz B."/>
            <person name="Wang J."/>
            <person name="Wasserman M."/>
            <person name="Watts T."/>
            <person name="Wilson D."/>
            <person name="Wilson R.K."/>
            <person name="Wing R.A."/>
            <person name="Wolfner M.F."/>
            <person name="Wong A."/>
            <person name="Wong G.K."/>
            <person name="Wu C.I."/>
            <person name="Wu G."/>
            <person name="Yamamoto D."/>
            <person name="Yang H.P."/>
            <person name="Yang S.P."/>
            <person name="Yorke J.A."/>
            <person name="Yoshida K."/>
            <person name="Zdobnov E."/>
            <person name="Zhang P."/>
            <person name="Zhang Y."/>
            <person name="Zimin A.V."/>
            <person name="Baldwin J."/>
            <person name="Abdouelleil A."/>
            <person name="Abdulkadir J."/>
            <person name="Abebe A."/>
            <person name="Abera B."/>
            <person name="Abreu J."/>
            <person name="Acer S.C."/>
            <person name="Aftuck L."/>
            <person name="Alexander A."/>
            <person name="An P."/>
            <person name="Anderson E."/>
            <person name="Anderson S."/>
            <person name="Arachi H."/>
            <person name="Azer M."/>
            <person name="Bachantsang P."/>
            <person name="Barry A."/>
            <person name="Bayul T."/>
            <person name="Berlin A."/>
            <person name="Bessette D."/>
            <person name="Bloom T."/>
            <person name="Blye J."/>
            <person name="Boguslavskiy L."/>
            <person name="Bonnet C."/>
            <person name="Boukhgalter B."/>
            <person name="Bourzgui I."/>
            <person name="Brown A."/>
            <person name="Cahill P."/>
            <person name="Channer S."/>
            <person name="Cheshatsang Y."/>
            <person name="Chuda L."/>
            <person name="Citroen M."/>
            <person name="Collymore A."/>
            <person name="Cooke P."/>
            <person name="Costello M."/>
            <person name="D'Aco K."/>
            <person name="Daza R."/>
            <person name="De Haan G."/>
            <person name="DeGray S."/>
            <person name="DeMaso C."/>
            <person name="Dhargay N."/>
            <person name="Dooley K."/>
            <person name="Dooley E."/>
            <person name="Doricent M."/>
            <person name="Dorje P."/>
            <person name="Dorjee K."/>
            <person name="Dupes A."/>
            <person name="Elong R."/>
            <person name="Falk J."/>
            <person name="Farina A."/>
            <person name="Faro S."/>
            <person name="Ferguson D."/>
            <person name="Fisher S."/>
            <person name="Foley C.D."/>
            <person name="Franke A."/>
            <person name="Friedrich D."/>
            <person name="Gadbois L."/>
            <person name="Gearin G."/>
            <person name="Gearin C.R."/>
            <person name="Giannoukos G."/>
            <person name="Goode T."/>
            <person name="Graham J."/>
            <person name="Grandbois E."/>
            <person name="Grewal S."/>
            <person name="Gyaltsen K."/>
            <person name="Hafez N."/>
            <person name="Hagos B."/>
            <person name="Hall J."/>
            <person name="Henson C."/>
            <person name="Hollinger A."/>
            <person name="Honan T."/>
            <person name="Huard M.D."/>
            <person name="Hughes L."/>
            <person name="Hurhula B."/>
            <person name="Husby M.E."/>
            <person name="Kamat A."/>
            <person name="Kanga B."/>
            <person name="Kashin S."/>
            <person name="Khazanovich D."/>
            <person name="Kisner P."/>
            <person name="Lance K."/>
            <person name="Lara M."/>
            <person name="Lee W."/>
            <person name="Lennon N."/>
            <person name="Letendre F."/>
            <person name="LeVine R."/>
            <person name="Lipovsky A."/>
            <person name="Liu X."/>
            <person name="Liu J."/>
            <person name="Liu S."/>
            <person name="Lokyitsang T."/>
            <person name="Lokyitsang Y."/>
            <person name="Lubonja R."/>
            <person name="Lui A."/>
            <person name="MacDonald P."/>
            <person name="Magnisalis V."/>
            <person name="Maru K."/>
            <person name="Matthews C."/>
            <person name="McCusker W."/>
            <person name="McDonough S."/>
            <person name="Mehta T."/>
            <person name="Meldrim J."/>
            <person name="Meneus L."/>
            <person name="Mihai O."/>
            <person name="Mihalev A."/>
            <person name="Mihova T."/>
            <person name="Mittelman R."/>
            <person name="Mlenga V."/>
            <person name="Montmayeur A."/>
            <person name="Mulrain L."/>
            <person name="Navidi A."/>
            <person name="Naylor J."/>
            <person name="Negash T."/>
            <person name="Nguyen T."/>
            <person name="Nguyen N."/>
            <person name="Nicol R."/>
            <person name="Norbu C."/>
            <person name="Norbu N."/>
            <person name="Novod N."/>
            <person name="O'Neill B."/>
            <person name="Osman S."/>
            <person name="Markiewicz E."/>
            <person name="Oyono O.L."/>
            <person name="Patti C."/>
            <person name="Phunkhang P."/>
            <person name="Pierre F."/>
            <person name="Priest M."/>
            <person name="Raghuraman S."/>
            <person name="Rege F."/>
            <person name="Reyes R."/>
            <person name="Rise C."/>
            <person name="Rogov P."/>
            <person name="Ross K."/>
            <person name="Ryan E."/>
            <person name="Settipalli S."/>
            <person name="Shea T."/>
            <person name="Sherpa N."/>
            <person name="Shi L."/>
            <person name="Shih D."/>
            <person name="Sparrow T."/>
            <person name="Spaulding J."/>
            <person name="Stalker J."/>
            <person name="Stange-Thomann N."/>
            <person name="Stavropoulos S."/>
            <person name="Stone C."/>
            <person name="Strader C."/>
            <person name="Tesfaye S."/>
            <person name="Thomson T."/>
            <person name="Thoulutsang Y."/>
            <person name="Thoulutsang D."/>
            <person name="Topham K."/>
            <person name="Topping I."/>
            <person name="Tsamla T."/>
            <person name="Vassiliev H."/>
            <person name="Vo A."/>
            <person name="Wangchuk T."/>
            <person name="Wangdi T."/>
            <person name="Weiand M."/>
            <person name="Wilkinson J."/>
            <person name="Wilson A."/>
            <person name="Yadav S."/>
            <person name="Young G."/>
            <person name="Yu Q."/>
            <person name="Zembek L."/>
            <person name="Zhong D."/>
            <person name="Zimmer A."/>
            <person name="Zwirko Z."/>
            <person name="Jaffe D.B."/>
            <person name="Alvarez P."/>
            <person name="Brockman W."/>
            <person name="Butler J."/>
            <person name="Chin C."/>
            <person name="Gnerre S."/>
            <person name="Grabherr M."/>
            <person name="Kleber M."/>
            <person name="Mauceli E."/>
            <person name="MacCallum I."/>
        </authorList>
    </citation>
    <scope>NUCLEOTIDE SEQUENCE [LARGE SCALE GENOMIC DNA]</scope>
    <source>
        <strain evidence="16">Tucson 15010-1051.87</strain>
    </source>
</reference>
<dbReference type="GO" id="GO:0006220">
    <property type="term" value="P:pyrimidine nucleotide metabolic process"/>
    <property type="evidence" value="ECO:0007669"/>
    <property type="project" value="InterPro"/>
</dbReference>
<dbReference type="InterPro" id="IPR035105">
    <property type="entry name" value="Deoxycytidylate_deaminase_dom"/>
</dbReference>
<dbReference type="PROSITE" id="PS51747">
    <property type="entry name" value="CYT_DCMP_DEAMINASES_2"/>
    <property type="match status" value="1"/>
</dbReference>
<dbReference type="HOGENOM" id="CLU_047993_1_2_1"/>
<dbReference type="PIRSF" id="PIRSF006019">
    <property type="entry name" value="dCMP_deaminase"/>
    <property type="match status" value="1"/>
</dbReference>
<dbReference type="AlphaFoldDB" id="B4LG06"/>
<keyword evidence="16" id="KW-1185">Reference proteome</keyword>
<organism evidence="15 16">
    <name type="scientific">Drosophila virilis</name>
    <name type="common">Fruit fly</name>
    <dbReference type="NCBI Taxonomy" id="7244"/>
    <lineage>
        <taxon>Eukaryota</taxon>
        <taxon>Metazoa</taxon>
        <taxon>Ecdysozoa</taxon>
        <taxon>Arthropoda</taxon>
        <taxon>Hexapoda</taxon>
        <taxon>Insecta</taxon>
        <taxon>Pterygota</taxon>
        <taxon>Neoptera</taxon>
        <taxon>Endopterygota</taxon>
        <taxon>Diptera</taxon>
        <taxon>Brachycera</taxon>
        <taxon>Muscomorpha</taxon>
        <taxon>Ephydroidea</taxon>
        <taxon>Drosophilidae</taxon>
        <taxon>Drosophila</taxon>
    </lineage>
</organism>
<feature type="domain" description="CMP/dCMP-type deaminase" evidence="14">
    <location>
        <begin position="32"/>
        <end position="163"/>
    </location>
</feature>
<keyword evidence="3 13" id="KW-0479">Metal-binding</keyword>
<evidence type="ECO:0000256" key="6">
    <source>
        <dbReference type="ARBA" id="ARBA00022833"/>
    </source>
</evidence>
<feature type="binding site" evidence="13">
    <location>
        <position position="102"/>
    </location>
    <ligand>
        <name>Zn(2+)</name>
        <dbReference type="ChEBI" id="CHEBI:29105"/>
        <note>catalytic</note>
    </ligand>
</feature>
<protein>
    <recommendedName>
        <fullName evidence="11">Probable deoxycytidylate deaminase</fullName>
        <ecNumber evidence="8">3.5.4.12</ecNumber>
    </recommendedName>
    <alternativeName>
        <fullName evidence="9">dCMP deaminase</fullName>
    </alternativeName>
</protein>
<dbReference type="Proteomes" id="UP000008792">
    <property type="component" value="Unassembled WGS sequence"/>
</dbReference>
<evidence type="ECO:0000256" key="3">
    <source>
        <dbReference type="ARBA" id="ARBA00022723"/>
    </source>
</evidence>
<dbReference type="FunFam" id="3.40.140.10:FF:000021">
    <property type="entry name" value="Deoxycytidylate deaminase"/>
    <property type="match status" value="1"/>
</dbReference>
<evidence type="ECO:0000256" key="4">
    <source>
        <dbReference type="ARBA" id="ARBA00022727"/>
    </source>
</evidence>
<evidence type="ECO:0000313" key="15">
    <source>
        <dbReference type="EMBL" id="EDW70405.1"/>
    </source>
</evidence>
<evidence type="ECO:0000313" key="16">
    <source>
        <dbReference type="Proteomes" id="UP000008792"/>
    </source>
</evidence>
<dbReference type="InterPro" id="IPR015517">
    <property type="entry name" value="dCMP_deaminase-rel"/>
</dbReference>
<gene>
    <name evidence="15" type="primary">Dvir\GJ13755</name>
    <name evidence="15" type="ORF">Dvir_GJ13755</name>
</gene>
<dbReference type="PANTHER" id="PTHR11086">
    <property type="entry name" value="DEOXYCYTIDYLATE DEAMINASE-RELATED"/>
    <property type="match status" value="1"/>
</dbReference>
<dbReference type="OMA" id="HCEEVGC"/>
<evidence type="ECO:0000256" key="7">
    <source>
        <dbReference type="ARBA" id="ARBA00037036"/>
    </source>
</evidence>
<evidence type="ECO:0000256" key="12">
    <source>
        <dbReference type="PIRSR" id="PIRSR006019-1"/>
    </source>
</evidence>
<dbReference type="InterPro" id="IPR016473">
    <property type="entry name" value="dCMP_deaminase"/>
</dbReference>
<comment type="function">
    <text evidence="7">Supplies the nucleotide substrate for thymidylate synthetase.</text>
</comment>
<evidence type="ECO:0000256" key="11">
    <source>
        <dbReference type="ARBA" id="ARBA00071625"/>
    </source>
</evidence>
<dbReference type="eggNOG" id="KOG3127">
    <property type="taxonomic scope" value="Eukaryota"/>
</dbReference>
<evidence type="ECO:0000256" key="13">
    <source>
        <dbReference type="PIRSR" id="PIRSR006019-2"/>
    </source>
</evidence>
<dbReference type="InterPro" id="IPR016192">
    <property type="entry name" value="APOBEC/CMP_deaminase_Zn-bd"/>
</dbReference>
<dbReference type="GO" id="GO:0009165">
    <property type="term" value="P:nucleotide biosynthetic process"/>
    <property type="evidence" value="ECO:0007669"/>
    <property type="project" value="UniProtKB-KW"/>
</dbReference>
<dbReference type="GO" id="GO:0004132">
    <property type="term" value="F:dCMP deaminase activity"/>
    <property type="evidence" value="ECO:0007669"/>
    <property type="project" value="UniProtKB-EC"/>
</dbReference>
<dbReference type="OrthoDB" id="6710946at2759"/>